<dbReference type="RefSeq" id="WP_259914659.1">
    <property type="nucleotide sequence ID" value="NZ_CAUREL010000001.1"/>
</dbReference>
<evidence type="ECO:0008006" key="3">
    <source>
        <dbReference type="Google" id="ProtNLM"/>
    </source>
</evidence>
<sequence>MHDHYSKNGVGLSITGIHALELFTLPVGYTKRWVNDFLSDPSPPRARELRQAFEIPHLAWSGSRPTVREQGMRLTKSHGLKTYAGPWGTRLAHPVEAMVAAAPYLSQWRLTACLDALMSGALQIPEFTPQPAMTNEEITAAISHLPARNPAVIAAKRALRNAAEPVWSPMETLVRRMVVTQGFPEPILNHPVMIEGELAYPDLSWPELRVGLEYNGEIHLLDRRTYGTEMNRIRTFQDHGWDLNILVLDDLEDPALRWKWIQWLAEKLNRRSQRAG</sequence>
<evidence type="ECO:0000313" key="2">
    <source>
        <dbReference type="Proteomes" id="UP001558481"/>
    </source>
</evidence>
<dbReference type="EMBL" id="JAYWLU010000015">
    <property type="protein sequence ID" value="MEX3595720.1"/>
    <property type="molecule type" value="Genomic_DNA"/>
</dbReference>
<proteinExistence type="predicted"/>
<gene>
    <name evidence="1" type="ORF">VVR66_13435</name>
</gene>
<organism evidence="1 2">
    <name type="scientific">Kocuria carniphila</name>
    <dbReference type="NCBI Taxonomy" id="262208"/>
    <lineage>
        <taxon>Bacteria</taxon>
        <taxon>Bacillati</taxon>
        <taxon>Actinomycetota</taxon>
        <taxon>Actinomycetes</taxon>
        <taxon>Micrococcales</taxon>
        <taxon>Micrococcaceae</taxon>
        <taxon>Kocuria</taxon>
    </lineage>
</organism>
<keyword evidence="2" id="KW-1185">Reference proteome</keyword>
<reference evidence="1 2" key="1">
    <citation type="journal article" date="2024" name="Fungal Genet. Biol.">
        <title>The porcine skin microbiome exhibits broad fungal antagonism.</title>
        <authorList>
            <person name="De La Cruz K.F."/>
            <person name="Townsend E.C."/>
            <person name="Alex Cheong J.Z."/>
            <person name="Salamzade R."/>
            <person name="Liu A."/>
            <person name="Sandstrom S."/>
            <person name="Davila E."/>
            <person name="Huang L."/>
            <person name="Xu K.H."/>
            <person name="Wu S.Y."/>
            <person name="Meudt J.J."/>
            <person name="Shanmuganayagam D."/>
            <person name="Gibson A.L.F."/>
            <person name="Kalan L.R."/>
        </authorList>
    </citation>
    <scope>NUCLEOTIDE SEQUENCE [LARGE SCALE GENOMIC DNA]</scope>
    <source>
        <strain evidence="1 2">LK2625</strain>
    </source>
</reference>
<comment type="caution">
    <text evidence="1">The sequence shown here is derived from an EMBL/GenBank/DDBJ whole genome shotgun (WGS) entry which is preliminary data.</text>
</comment>
<dbReference type="Proteomes" id="UP001558481">
    <property type="component" value="Unassembled WGS sequence"/>
</dbReference>
<accession>A0ABV3V4N3</accession>
<protein>
    <recommendedName>
        <fullName evidence="3">DUF559 domain-containing protein</fullName>
    </recommendedName>
</protein>
<name>A0ABV3V4N3_9MICC</name>
<evidence type="ECO:0000313" key="1">
    <source>
        <dbReference type="EMBL" id="MEX3595720.1"/>
    </source>
</evidence>